<feature type="coiled-coil region" evidence="1">
    <location>
        <begin position="40"/>
        <end position="67"/>
    </location>
</feature>
<keyword evidence="4" id="KW-1185">Reference proteome</keyword>
<keyword evidence="1" id="KW-0175">Coiled coil</keyword>
<keyword evidence="2" id="KW-1133">Transmembrane helix</keyword>
<dbReference type="OrthoDB" id="2418306at2759"/>
<reference evidence="3" key="1">
    <citation type="submission" date="2021-06" db="EMBL/GenBank/DDBJ databases">
        <authorList>
            <person name="Kallberg Y."/>
            <person name="Tangrot J."/>
            <person name="Rosling A."/>
        </authorList>
    </citation>
    <scope>NUCLEOTIDE SEQUENCE</scope>
    <source>
        <strain evidence="3">BR232B</strain>
    </source>
</reference>
<organism evidence="3 4">
    <name type="scientific">Paraglomus brasilianum</name>
    <dbReference type="NCBI Taxonomy" id="144538"/>
    <lineage>
        <taxon>Eukaryota</taxon>
        <taxon>Fungi</taxon>
        <taxon>Fungi incertae sedis</taxon>
        <taxon>Mucoromycota</taxon>
        <taxon>Glomeromycotina</taxon>
        <taxon>Glomeromycetes</taxon>
        <taxon>Paraglomerales</taxon>
        <taxon>Paraglomeraceae</taxon>
        <taxon>Paraglomus</taxon>
    </lineage>
</organism>
<evidence type="ECO:0000256" key="2">
    <source>
        <dbReference type="SAM" id="Phobius"/>
    </source>
</evidence>
<feature type="non-terminal residue" evidence="3">
    <location>
        <position position="268"/>
    </location>
</feature>
<accession>A0A9N9H6X8</accession>
<evidence type="ECO:0000313" key="3">
    <source>
        <dbReference type="EMBL" id="CAG8663346.1"/>
    </source>
</evidence>
<dbReference type="Proteomes" id="UP000789739">
    <property type="component" value="Unassembled WGS sequence"/>
</dbReference>
<dbReference type="AlphaFoldDB" id="A0A9N9H6X8"/>
<dbReference type="EMBL" id="CAJVPI010003908">
    <property type="protein sequence ID" value="CAG8663346.1"/>
    <property type="molecule type" value="Genomic_DNA"/>
</dbReference>
<gene>
    <name evidence="3" type="ORF">PBRASI_LOCUS10906</name>
</gene>
<evidence type="ECO:0000313" key="4">
    <source>
        <dbReference type="Proteomes" id="UP000789739"/>
    </source>
</evidence>
<protein>
    <submittedName>
        <fullName evidence="3">8213_t:CDS:1</fullName>
    </submittedName>
</protein>
<sequence>VINEHKQLQNENTNLISHNAQKDIFIAESKAENVTKSKKIKSLESMIKILESKLSSAQKDVISIQNDSSKKEFEILSLKSKIVEVEHELASKVIIEPSKNLRQYFVHRKSMDQAKKIDNDISAQTSTFGTCFVNDEITELPKIDTEVNSEVKDRTNISEINKDDILDISIKPNTSEAMPQNVTPHLIQPDNNMSALIESNSQMRSGPEALPLPIGGIGAIPVMTSTLMSPLSAYISLTLLIISYVVRYIETFMGLERKSDQLRDMWIG</sequence>
<evidence type="ECO:0000256" key="1">
    <source>
        <dbReference type="SAM" id="Coils"/>
    </source>
</evidence>
<comment type="caution">
    <text evidence="3">The sequence shown here is derived from an EMBL/GenBank/DDBJ whole genome shotgun (WGS) entry which is preliminary data.</text>
</comment>
<keyword evidence="2" id="KW-0472">Membrane</keyword>
<keyword evidence="2" id="KW-0812">Transmembrane</keyword>
<feature type="transmembrane region" description="Helical" evidence="2">
    <location>
        <begin position="231"/>
        <end position="249"/>
    </location>
</feature>
<proteinExistence type="predicted"/>
<name>A0A9N9H6X8_9GLOM</name>